<dbReference type="SUPFAM" id="SSF46689">
    <property type="entry name" value="Homeodomain-like"/>
    <property type="match status" value="1"/>
</dbReference>
<evidence type="ECO:0000256" key="1">
    <source>
        <dbReference type="ARBA" id="ARBA00023125"/>
    </source>
</evidence>
<dbReference type="InterPro" id="IPR009057">
    <property type="entry name" value="Homeodomain-like_sf"/>
</dbReference>
<dbReference type="InterPro" id="IPR050624">
    <property type="entry name" value="HTH-type_Tx_Regulator"/>
</dbReference>
<feature type="domain" description="HTH tetR-type" evidence="3">
    <location>
        <begin position="11"/>
        <end position="72"/>
    </location>
</feature>
<gene>
    <name evidence="4" type="ORF">HMPREF0220_1049</name>
</gene>
<dbReference type="PANTHER" id="PTHR43479:SF11">
    <property type="entry name" value="ACREF_ENVCD OPERON REPRESSOR-RELATED"/>
    <property type="match status" value="1"/>
</dbReference>
<proteinExistence type="predicted"/>
<reference evidence="4 5" key="1">
    <citation type="submission" date="2010-05" db="EMBL/GenBank/DDBJ databases">
        <authorList>
            <person name="Qin X."/>
            <person name="Bachman B."/>
            <person name="Battles P."/>
            <person name="Bell A."/>
            <person name="Bess C."/>
            <person name="Bickham C."/>
            <person name="Chaboub L."/>
            <person name="Chen D."/>
            <person name="Coyle M."/>
            <person name="Deiros D.R."/>
            <person name="Dinh H."/>
            <person name="Forbes L."/>
            <person name="Fowler G."/>
            <person name="Francisco L."/>
            <person name="Fu Q."/>
            <person name="Gubbala S."/>
            <person name="Hale W."/>
            <person name="Han Y."/>
            <person name="Hemphill L."/>
            <person name="Highlander S.K."/>
            <person name="Hirani K."/>
            <person name="Hogues M."/>
            <person name="Jackson L."/>
            <person name="Jakkamsetti A."/>
            <person name="Javaid M."/>
            <person name="Jiang H."/>
            <person name="Korchina V."/>
            <person name="Kovar C."/>
            <person name="Lara F."/>
            <person name="Lee S."/>
            <person name="Mata R."/>
            <person name="Mathew T."/>
            <person name="Moen C."/>
            <person name="Morales K."/>
            <person name="Munidasa M."/>
            <person name="Nazareth L."/>
            <person name="Ngo R."/>
            <person name="Nguyen L."/>
            <person name="Okwuonu G."/>
            <person name="Ongeri F."/>
            <person name="Patil S."/>
            <person name="Petrosino J."/>
            <person name="Pham C."/>
            <person name="Pham P."/>
            <person name="Pu L.-L."/>
            <person name="Puazo M."/>
            <person name="Raj R."/>
            <person name="Reid J."/>
            <person name="Rouhana J."/>
            <person name="Saada N."/>
            <person name="Shang Y."/>
            <person name="Simmons D."/>
            <person name="Thornton R."/>
            <person name="Warren J."/>
            <person name="Weissenberger G."/>
            <person name="Zhang J."/>
            <person name="Zhang L."/>
            <person name="Zhou C."/>
            <person name="Zhu D."/>
            <person name="Muzny D."/>
            <person name="Worley K."/>
            <person name="Gibbs R."/>
        </authorList>
    </citation>
    <scope>NUCLEOTIDE SEQUENCE [LARGE SCALE GENOMIC DNA]</scope>
    <source>
        <strain evidence="4 5">NAP08</strain>
    </source>
</reference>
<sequence length="216" mass="25144">MSFLGRKKEPDNTIQKILDISHKLFLEKGYEQTTIQDIVDNLDGLSRGAIYHHFKSKDEIIKAITSRLYNDGFYGYDVKNDEGKTALEKLQYRLLHAYEQHNKQDIFLMSSSLLRNPKYLATQFDEIINDIVPWIKALIEEGNQDNSMQVKNPEIAAQMFGFLLNTWCIPTVYPGNPQQMVERFTLFGEQAAFMGISFMNDKIMCEYQKFVNKFSK</sequence>
<feature type="DNA-binding region" description="H-T-H motif" evidence="2">
    <location>
        <begin position="35"/>
        <end position="54"/>
    </location>
</feature>
<name>D5Q2B7_CLODI</name>
<protein>
    <submittedName>
        <fullName evidence="4">Transcriptional regulator, TetR family</fullName>
    </submittedName>
</protein>
<evidence type="ECO:0000259" key="3">
    <source>
        <dbReference type="PROSITE" id="PS50977"/>
    </source>
</evidence>
<keyword evidence="1 2" id="KW-0238">DNA-binding</keyword>
<dbReference type="Gene3D" id="1.10.357.10">
    <property type="entry name" value="Tetracycline Repressor, domain 2"/>
    <property type="match status" value="1"/>
</dbReference>
<dbReference type="InterPro" id="IPR001647">
    <property type="entry name" value="HTH_TetR"/>
</dbReference>
<dbReference type="RefSeq" id="WP_003416394.1">
    <property type="nucleotide sequence ID" value="NZ_GG770710.1"/>
</dbReference>
<dbReference type="SUPFAM" id="SSF48498">
    <property type="entry name" value="Tetracyclin repressor-like, C-terminal domain"/>
    <property type="match status" value="1"/>
</dbReference>
<evidence type="ECO:0000256" key="2">
    <source>
        <dbReference type="PROSITE-ProRule" id="PRU00335"/>
    </source>
</evidence>
<organism evidence="4 5">
    <name type="scientific">Clostridioides difficile NAP08</name>
    <dbReference type="NCBI Taxonomy" id="525259"/>
    <lineage>
        <taxon>Bacteria</taxon>
        <taxon>Bacillati</taxon>
        <taxon>Bacillota</taxon>
        <taxon>Clostridia</taxon>
        <taxon>Peptostreptococcales</taxon>
        <taxon>Peptostreptococcaceae</taxon>
        <taxon>Clostridioides</taxon>
    </lineage>
</organism>
<evidence type="ECO:0000313" key="5">
    <source>
        <dbReference type="Proteomes" id="UP000003227"/>
    </source>
</evidence>
<dbReference type="AlphaFoldDB" id="D5Q2B7"/>
<dbReference type="PANTHER" id="PTHR43479">
    <property type="entry name" value="ACREF/ENVCD OPERON REPRESSOR-RELATED"/>
    <property type="match status" value="1"/>
</dbReference>
<dbReference type="EMBL" id="ADNX01000030">
    <property type="protein sequence ID" value="EFH07883.1"/>
    <property type="molecule type" value="Genomic_DNA"/>
</dbReference>
<comment type="caution">
    <text evidence="4">The sequence shown here is derived from an EMBL/GenBank/DDBJ whole genome shotgun (WGS) entry which is preliminary data.</text>
</comment>
<dbReference type="Pfam" id="PF00440">
    <property type="entry name" value="TetR_N"/>
    <property type="match status" value="1"/>
</dbReference>
<dbReference type="InterPro" id="IPR036271">
    <property type="entry name" value="Tet_transcr_reg_TetR-rel_C_sf"/>
</dbReference>
<evidence type="ECO:0000313" key="4">
    <source>
        <dbReference type="EMBL" id="EFH07883.1"/>
    </source>
</evidence>
<dbReference type="Proteomes" id="UP000003227">
    <property type="component" value="Unassembled WGS sequence"/>
</dbReference>
<dbReference type="PROSITE" id="PS50977">
    <property type="entry name" value="HTH_TETR_2"/>
    <property type="match status" value="1"/>
</dbReference>
<accession>D5Q2B7</accession>
<dbReference type="HOGENOM" id="CLU_069356_29_1_9"/>
<dbReference type="GO" id="GO:0003677">
    <property type="term" value="F:DNA binding"/>
    <property type="evidence" value="ECO:0007669"/>
    <property type="project" value="UniProtKB-UniRule"/>
</dbReference>